<feature type="domain" description="Aminoglycoside phosphotransferase" evidence="1">
    <location>
        <begin position="67"/>
        <end position="296"/>
    </location>
</feature>
<evidence type="ECO:0000313" key="3">
    <source>
        <dbReference type="Proteomes" id="UP000663852"/>
    </source>
</evidence>
<sequence>MYEEPTQLFHSFSFSYSRECICERFLASFQMENVEDIENLLSLHWPHIFSSIDPSTPITLTKLSRYNWLIKCSEHLSYVLKSSQTNNLDLELKYLTDLNRYFNNEYRVPLPLLTIKNERHVNGKYWLYEYIHGKVYNDCDCAHLFDEKQLILLAKLISKYHQFLITNSSTLSTNKKSTTREHLLKEFKQSIDVINECRKERIDLVNEYYLGCYPLLTRLLEESLSKQEKSHSNRNYLIHRNLRPSKIIWSSNNENDQIVGIIDFENLNYDTLWRDLAVCLSTFCTSSSPSIITDVDRMRIFISEYMKQISGGVAKVSSQTEQEVFHLIVDEIILCACEDFTFIYWQYQHQNELFQGIKALEFYYKRALWHTEHALKK</sequence>
<dbReference type="Gene3D" id="3.90.1200.10">
    <property type="match status" value="1"/>
</dbReference>
<protein>
    <recommendedName>
        <fullName evidence="1">Aminoglycoside phosphotransferase domain-containing protein</fullName>
    </recommendedName>
</protein>
<dbReference type="SUPFAM" id="SSF56112">
    <property type="entry name" value="Protein kinase-like (PK-like)"/>
    <property type="match status" value="1"/>
</dbReference>
<dbReference type="InterPro" id="IPR011009">
    <property type="entry name" value="Kinase-like_dom_sf"/>
</dbReference>
<reference evidence="2" key="1">
    <citation type="submission" date="2021-02" db="EMBL/GenBank/DDBJ databases">
        <authorList>
            <person name="Nowell W R."/>
        </authorList>
    </citation>
    <scope>NUCLEOTIDE SEQUENCE</scope>
</reference>
<evidence type="ECO:0000259" key="1">
    <source>
        <dbReference type="Pfam" id="PF01636"/>
    </source>
</evidence>
<dbReference type="Pfam" id="PF01636">
    <property type="entry name" value="APH"/>
    <property type="match status" value="1"/>
</dbReference>
<dbReference type="OrthoDB" id="10001337at2759"/>
<organism evidence="2 3">
    <name type="scientific">Adineta ricciae</name>
    <name type="common">Rotifer</name>
    <dbReference type="NCBI Taxonomy" id="249248"/>
    <lineage>
        <taxon>Eukaryota</taxon>
        <taxon>Metazoa</taxon>
        <taxon>Spiralia</taxon>
        <taxon>Gnathifera</taxon>
        <taxon>Rotifera</taxon>
        <taxon>Eurotatoria</taxon>
        <taxon>Bdelloidea</taxon>
        <taxon>Adinetida</taxon>
        <taxon>Adinetidae</taxon>
        <taxon>Adineta</taxon>
    </lineage>
</organism>
<comment type="caution">
    <text evidence="2">The sequence shown here is derived from an EMBL/GenBank/DDBJ whole genome shotgun (WGS) entry which is preliminary data.</text>
</comment>
<dbReference type="InterPro" id="IPR002575">
    <property type="entry name" value="Aminoglycoside_PTrfase"/>
</dbReference>
<evidence type="ECO:0000313" key="2">
    <source>
        <dbReference type="EMBL" id="CAF1456347.1"/>
    </source>
</evidence>
<accession>A0A815PYX6</accession>
<dbReference type="AlphaFoldDB" id="A0A815PYX6"/>
<proteinExistence type="predicted"/>
<gene>
    <name evidence="2" type="ORF">EDS130_LOCUS39855</name>
</gene>
<dbReference type="Proteomes" id="UP000663852">
    <property type="component" value="Unassembled WGS sequence"/>
</dbReference>
<dbReference type="EMBL" id="CAJNOJ010000460">
    <property type="protein sequence ID" value="CAF1456347.1"/>
    <property type="molecule type" value="Genomic_DNA"/>
</dbReference>
<name>A0A815PYX6_ADIRI</name>